<reference evidence="11 12" key="1">
    <citation type="submission" date="2017-01" db="EMBL/GenBank/DDBJ databases">
        <authorList>
            <consortium name="Urmite Genomes"/>
        </authorList>
    </citation>
    <scope>NUCLEOTIDE SEQUENCE [LARGE SCALE GENOMIC DNA]</scope>
    <source>
        <strain evidence="11 12">AB215</strain>
    </source>
</reference>
<dbReference type="PROSITE" id="PS50011">
    <property type="entry name" value="PROTEIN_KINASE_DOM"/>
    <property type="match status" value="1"/>
</dbReference>
<dbReference type="InterPro" id="IPR035897">
    <property type="entry name" value="Toll_tir_struct_dom_sf"/>
</dbReference>
<sequence length="629" mass="67323">LPKLFVSYARQNQRALNELVDHLNLLGFETWVDPSRWGGQNWWDAILRQIAECDTFIAVISRDALSSETCKREFDWAQALGKPVLSVAVEPPDAAVLQRISIRRIVDYSNPKQRGASTLAGSLSALPQAPSPPPAPLPVPPEAPLGYLTELVDQVSSPEPLTENWQREINQQLQAALRSVDSEERQAACEVLDVFKSRHDLHVDIPNIATQLPRTPTARPEHPVSDAAAVAASTLTEPQAATDGAGLRGFDGHVTVSPAGGLTIGRTPETEAVVSSLSAELAMTMIGDDYRYVGELGAGGGGTVVLARHVPMDRLVAVKAVTGSSRSEIARLRREGRVLAALHHPSILNIFRLFEHDHVIALITEYLEGGNFDDALDGERLSGRAVADVLLQVGSALRAAHAAGIVHRDVKPTNVLLAKEKRAVLADFGLSRLGGEFRTATGTITGTPLYMSPEQITAPNVEAPTLDVYSYGAMVYRALTGQPPFCATDLKTLADLHLRALPLPLDQLRTGVPRAVSAAVLGMLAKNPSDRPTLKEVDAALRAVEPQQWDALLPQAEATATVGEWTGGGAESASFPNTPILSPGKAKRAITTLEQPVFRPKRTPRYGILAVAAGILAGLALGLIILLII</sequence>
<gene>
    <name evidence="11" type="ORF">MNAB215_2731</name>
</gene>
<feature type="domain" description="TIR" evidence="10">
    <location>
        <begin position="1"/>
        <end position="123"/>
    </location>
</feature>
<keyword evidence="12" id="KW-1185">Reference proteome</keyword>
<dbReference type="PANTHER" id="PTHR43289:SF6">
    <property type="entry name" value="SERINE_THREONINE-PROTEIN KINASE NEKL-3"/>
    <property type="match status" value="1"/>
</dbReference>
<dbReference type="InterPro" id="IPR000719">
    <property type="entry name" value="Prot_kinase_dom"/>
</dbReference>
<evidence type="ECO:0000256" key="3">
    <source>
        <dbReference type="ARBA" id="ARBA00022679"/>
    </source>
</evidence>
<dbReference type="InterPro" id="IPR008271">
    <property type="entry name" value="Ser/Thr_kinase_AS"/>
</dbReference>
<keyword evidence="8" id="KW-0472">Membrane</keyword>
<dbReference type="PROSITE" id="PS00108">
    <property type="entry name" value="PROTEIN_KINASE_ST"/>
    <property type="match status" value="1"/>
</dbReference>
<dbReference type="Proteomes" id="UP000240424">
    <property type="component" value="Unassembled WGS sequence"/>
</dbReference>
<keyword evidence="4 7" id="KW-0547">Nucleotide-binding</keyword>
<evidence type="ECO:0000313" key="12">
    <source>
        <dbReference type="Proteomes" id="UP000240424"/>
    </source>
</evidence>
<dbReference type="GO" id="GO:0005524">
    <property type="term" value="F:ATP binding"/>
    <property type="evidence" value="ECO:0007669"/>
    <property type="project" value="UniProtKB-UniRule"/>
</dbReference>
<proteinExistence type="predicted"/>
<dbReference type="InterPro" id="IPR017441">
    <property type="entry name" value="Protein_kinase_ATP_BS"/>
</dbReference>
<dbReference type="GO" id="GO:0080090">
    <property type="term" value="P:regulation of primary metabolic process"/>
    <property type="evidence" value="ECO:0007669"/>
    <property type="project" value="UniProtKB-ARBA"/>
</dbReference>
<dbReference type="CDD" id="cd14014">
    <property type="entry name" value="STKc_PknB_like"/>
    <property type="match status" value="1"/>
</dbReference>
<protein>
    <recommendedName>
        <fullName evidence="1">non-specific serine/threonine protein kinase</fullName>
        <ecNumber evidence="1">2.7.11.1</ecNumber>
    </recommendedName>
</protein>
<dbReference type="PROSITE" id="PS00107">
    <property type="entry name" value="PROTEIN_KINASE_ATP"/>
    <property type="match status" value="1"/>
</dbReference>
<dbReference type="GO" id="GO:0004674">
    <property type="term" value="F:protein serine/threonine kinase activity"/>
    <property type="evidence" value="ECO:0007669"/>
    <property type="project" value="UniProtKB-KW"/>
</dbReference>
<feature type="domain" description="Protein kinase" evidence="9">
    <location>
        <begin position="290"/>
        <end position="553"/>
    </location>
</feature>
<dbReference type="Pfam" id="PF00069">
    <property type="entry name" value="Pkinase"/>
    <property type="match status" value="1"/>
</dbReference>
<evidence type="ECO:0000259" key="10">
    <source>
        <dbReference type="PROSITE" id="PS50104"/>
    </source>
</evidence>
<keyword evidence="3" id="KW-0808">Transferase</keyword>
<dbReference type="Gene3D" id="3.40.50.10140">
    <property type="entry name" value="Toll/interleukin-1 receptor homology (TIR) domain"/>
    <property type="match status" value="1"/>
</dbReference>
<dbReference type="SUPFAM" id="SSF56112">
    <property type="entry name" value="Protein kinase-like (PK-like)"/>
    <property type="match status" value="1"/>
</dbReference>
<keyword evidence="8" id="KW-0812">Transmembrane</keyword>
<dbReference type="SUPFAM" id="SSF52200">
    <property type="entry name" value="Toll/Interleukin receptor TIR domain"/>
    <property type="match status" value="1"/>
</dbReference>
<evidence type="ECO:0000256" key="5">
    <source>
        <dbReference type="ARBA" id="ARBA00022777"/>
    </source>
</evidence>
<dbReference type="InterPro" id="IPR011009">
    <property type="entry name" value="Kinase-like_dom_sf"/>
</dbReference>
<organism evidence="11 12">
    <name type="scientific">Mycobacterium numidiamassiliense</name>
    <dbReference type="NCBI Taxonomy" id="1841861"/>
    <lineage>
        <taxon>Bacteria</taxon>
        <taxon>Bacillati</taxon>
        <taxon>Actinomycetota</taxon>
        <taxon>Actinomycetes</taxon>
        <taxon>Mycobacteriales</taxon>
        <taxon>Mycobacteriaceae</taxon>
        <taxon>Mycobacterium</taxon>
    </lineage>
</organism>
<dbReference type="Gene3D" id="1.10.510.10">
    <property type="entry name" value="Transferase(Phosphotransferase) domain 1"/>
    <property type="match status" value="1"/>
</dbReference>
<dbReference type="EC" id="2.7.11.1" evidence="1"/>
<evidence type="ECO:0000259" key="9">
    <source>
        <dbReference type="PROSITE" id="PS50011"/>
    </source>
</evidence>
<evidence type="ECO:0000313" key="11">
    <source>
        <dbReference type="EMBL" id="SPM40530.1"/>
    </source>
</evidence>
<dbReference type="SMART" id="SM00220">
    <property type="entry name" value="S_TKc"/>
    <property type="match status" value="1"/>
</dbReference>
<evidence type="ECO:0000256" key="7">
    <source>
        <dbReference type="PROSITE-ProRule" id="PRU10141"/>
    </source>
</evidence>
<name>A0A2U3P9X2_9MYCO</name>
<evidence type="ECO:0000256" key="4">
    <source>
        <dbReference type="ARBA" id="ARBA00022741"/>
    </source>
</evidence>
<dbReference type="PROSITE" id="PS50104">
    <property type="entry name" value="TIR"/>
    <property type="match status" value="1"/>
</dbReference>
<accession>A0A2U3P9X2</accession>
<dbReference type="PANTHER" id="PTHR43289">
    <property type="entry name" value="MITOGEN-ACTIVATED PROTEIN KINASE KINASE KINASE 20-RELATED"/>
    <property type="match status" value="1"/>
</dbReference>
<feature type="transmembrane region" description="Helical" evidence="8">
    <location>
        <begin position="606"/>
        <end position="628"/>
    </location>
</feature>
<evidence type="ECO:0000256" key="6">
    <source>
        <dbReference type="ARBA" id="ARBA00022840"/>
    </source>
</evidence>
<dbReference type="GO" id="GO:0007165">
    <property type="term" value="P:signal transduction"/>
    <property type="evidence" value="ECO:0007669"/>
    <property type="project" value="InterPro"/>
</dbReference>
<dbReference type="EMBL" id="FUEZ01000004">
    <property type="protein sequence ID" value="SPM40530.1"/>
    <property type="molecule type" value="Genomic_DNA"/>
</dbReference>
<keyword evidence="5" id="KW-0418">Kinase</keyword>
<dbReference type="AlphaFoldDB" id="A0A2U3P9X2"/>
<evidence type="ECO:0000256" key="2">
    <source>
        <dbReference type="ARBA" id="ARBA00022527"/>
    </source>
</evidence>
<dbReference type="InterPro" id="IPR000157">
    <property type="entry name" value="TIR_dom"/>
</dbReference>
<evidence type="ECO:0000256" key="8">
    <source>
        <dbReference type="SAM" id="Phobius"/>
    </source>
</evidence>
<keyword evidence="6 7" id="KW-0067">ATP-binding</keyword>
<evidence type="ECO:0000256" key="1">
    <source>
        <dbReference type="ARBA" id="ARBA00012513"/>
    </source>
</evidence>
<feature type="non-terminal residue" evidence="11">
    <location>
        <position position="1"/>
    </location>
</feature>
<keyword evidence="8" id="KW-1133">Transmembrane helix</keyword>
<dbReference type="Pfam" id="PF13676">
    <property type="entry name" value="TIR_2"/>
    <property type="match status" value="1"/>
</dbReference>
<feature type="binding site" evidence="7">
    <location>
        <position position="319"/>
    </location>
    <ligand>
        <name>ATP</name>
        <dbReference type="ChEBI" id="CHEBI:30616"/>
    </ligand>
</feature>
<keyword evidence="2" id="KW-0723">Serine/threonine-protein kinase</keyword>
<dbReference type="STRING" id="1841861.GCA_900157365_01050"/>